<evidence type="ECO:0000256" key="3">
    <source>
        <dbReference type="SAM" id="Phobius"/>
    </source>
</evidence>
<proteinExistence type="predicted"/>
<comment type="caution">
    <text evidence="5">The sequence shown here is derived from an EMBL/GenBank/DDBJ whole genome shotgun (WGS) entry which is preliminary data.</text>
</comment>
<evidence type="ECO:0000259" key="4">
    <source>
        <dbReference type="Pfam" id="PF11611"/>
    </source>
</evidence>
<gene>
    <name evidence="5" type="ORF">LY28_00012</name>
</gene>
<dbReference type="InterPro" id="IPR029051">
    <property type="entry name" value="DUF4352"/>
</dbReference>
<keyword evidence="3" id="KW-0812">Transmembrane</keyword>
<keyword evidence="3" id="KW-0472">Membrane</keyword>
<dbReference type="Gene3D" id="2.60.40.1240">
    <property type="match status" value="1"/>
</dbReference>
<accession>A0A318YBR6</accession>
<keyword evidence="1" id="KW-0732">Signal</keyword>
<protein>
    <submittedName>
        <fullName evidence="5">Uncharacterized protein DUF4352</fullName>
    </submittedName>
</protein>
<feature type="transmembrane region" description="Helical" evidence="3">
    <location>
        <begin position="36"/>
        <end position="54"/>
    </location>
</feature>
<dbReference type="RefSeq" id="WP_110460124.1">
    <property type="nucleotide sequence ID" value="NZ_QKMR01000001.1"/>
</dbReference>
<feature type="domain" description="DUF4352" evidence="4">
    <location>
        <begin position="93"/>
        <end position="202"/>
    </location>
</feature>
<keyword evidence="3" id="KW-1133">Transmembrane helix</keyword>
<keyword evidence="6" id="KW-1185">Reference proteome</keyword>
<name>A0A318YBR6_9FIRM</name>
<evidence type="ECO:0000256" key="2">
    <source>
        <dbReference type="SAM" id="MobiDB-lite"/>
    </source>
</evidence>
<reference evidence="5 6" key="1">
    <citation type="submission" date="2018-06" db="EMBL/GenBank/DDBJ databases">
        <title>Genomic Encyclopedia of Type Strains, Phase I: the one thousand microbial genomes (KMG-I) project.</title>
        <authorList>
            <person name="Kyrpides N."/>
        </authorList>
    </citation>
    <scope>NUCLEOTIDE SEQUENCE [LARGE SCALE GENOMIC DNA]</scope>
    <source>
        <strain evidence="5 6">DSM 19573</strain>
    </source>
</reference>
<dbReference type="OrthoDB" id="1669102at2"/>
<dbReference type="AlphaFoldDB" id="A0A318YBR6"/>
<feature type="region of interest" description="Disordered" evidence="2">
    <location>
        <begin position="67"/>
        <end position="91"/>
    </location>
</feature>
<dbReference type="Proteomes" id="UP000248132">
    <property type="component" value="Unassembled WGS sequence"/>
</dbReference>
<feature type="compositionally biased region" description="Basic and acidic residues" evidence="2">
    <location>
        <begin position="72"/>
        <end position="91"/>
    </location>
</feature>
<dbReference type="EMBL" id="QKMR01000001">
    <property type="protein sequence ID" value="PYG90132.1"/>
    <property type="molecule type" value="Genomic_DNA"/>
</dbReference>
<evidence type="ECO:0000256" key="1">
    <source>
        <dbReference type="ARBA" id="ARBA00022729"/>
    </source>
</evidence>
<dbReference type="InterPro" id="IPR029050">
    <property type="entry name" value="Immunoprotect_excell_Ig-like"/>
</dbReference>
<dbReference type="Pfam" id="PF11611">
    <property type="entry name" value="DUF4352"/>
    <property type="match status" value="1"/>
</dbReference>
<evidence type="ECO:0000313" key="6">
    <source>
        <dbReference type="Proteomes" id="UP000248132"/>
    </source>
</evidence>
<evidence type="ECO:0000313" key="5">
    <source>
        <dbReference type="EMBL" id="PYG90132.1"/>
    </source>
</evidence>
<organism evidence="5 6">
    <name type="scientific">Ruminiclostridium sufflavum DSM 19573</name>
    <dbReference type="NCBI Taxonomy" id="1121337"/>
    <lineage>
        <taxon>Bacteria</taxon>
        <taxon>Bacillati</taxon>
        <taxon>Bacillota</taxon>
        <taxon>Clostridia</taxon>
        <taxon>Eubacteriales</taxon>
        <taxon>Oscillospiraceae</taxon>
        <taxon>Ruminiclostridium</taxon>
    </lineage>
</organism>
<sequence length="222" mass="24585">MDKLVNCKTCKAEIASSTKKCPQCGARNKKSILKNWWFWVAAVVILIAVLVNLGDDADKAAITQAKVTSQNQKEEPKKKEQEGDKENIITKPNDSIETKNFRVSLESLNRPKGSEFNTPADGKEFVAVTLLIENISSKDYTISSLLMFNAYQDGFSINESISAQMANPDINTLDGALAAGKKLRGELAYELPTDWKELEINVDLTKLSLSTDGEIKIKLKNE</sequence>